<dbReference type="InterPro" id="IPR000223">
    <property type="entry name" value="Pept_S26A_signal_pept_1"/>
</dbReference>
<evidence type="ECO:0000313" key="10">
    <source>
        <dbReference type="Proteomes" id="UP000231292"/>
    </source>
</evidence>
<proteinExistence type="inferred from homology"/>
<evidence type="ECO:0000256" key="3">
    <source>
        <dbReference type="ARBA" id="ARBA00013208"/>
    </source>
</evidence>
<evidence type="ECO:0000256" key="1">
    <source>
        <dbReference type="ARBA" id="ARBA00000677"/>
    </source>
</evidence>
<dbReference type="NCBIfam" id="TIGR02227">
    <property type="entry name" value="sigpep_I_bact"/>
    <property type="match status" value="1"/>
</dbReference>
<name>A0A2G9YHZ4_9BACT</name>
<comment type="catalytic activity">
    <reaction evidence="1 7">
        <text>Cleavage of hydrophobic, N-terminal signal or leader sequences from secreted and periplasmic proteins.</text>
        <dbReference type="EC" id="3.4.21.89"/>
    </reaction>
</comment>
<gene>
    <name evidence="9" type="primary">lepB</name>
    <name evidence="9" type="ORF">COX41_05935</name>
</gene>
<evidence type="ECO:0000259" key="8">
    <source>
        <dbReference type="Pfam" id="PF10502"/>
    </source>
</evidence>
<feature type="domain" description="Peptidase S26" evidence="8">
    <location>
        <begin position="11"/>
        <end position="184"/>
    </location>
</feature>
<dbReference type="AlphaFoldDB" id="A0A2G9YHZ4"/>
<dbReference type="GO" id="GO:0004252">
    <property type="term" value="F:serine-type endopeptidase activity"/>
    <property type="evidence" value="ECO:0007669"/>
    <property type="project" value="InterPro"/>
</dbReference>
<dbReference type="EC" id="3.4.21.89" evidence="3 7"/>
<dbReference type="Proteomes" id="UP000231292">
    <property type="component" value="Unassembled WGS sequence"/>
</dbReference>
<dbReference type="InterPro" id="IPR036286">
    <property type="entry name" value="LexA/Signal_pep-like_sf"/>
</dbReference>
<dbReference type="Pfam" id="PF10502">
    <property type="entry name" value="Peptidase_S26"/>
    <property type="match status" value="1"/>
</dbReference>
<dbReference type="SUPFAM" id="SSF51306">
    <property type="entry name" value="LexA/Signal peptidase"/>
    <property type="match status" value="1"/>
</dbReference>
<sequence>MKGAKFKSAIREWIEAAAFAAFLAFCIIRPFVIQAFKIPSGSMRPTLLEGDLILVSKFIYGAKVPFTNFRLPALRKPKRGDVIVFIYPEDIKKDFIKRLVGLPGDTVEIESGTIYVNNKPLLGPVFNQRYYYNRGDFAKEGEKIVVPENSFFVLGDNSGSSKDSRYWGFVPKDNILGEAVVIYWPPQRIRIIK</sequence>
<dbReference type="InterPro" id="IPR019758">
    <property type="entry name" value="Pept_S26A_signal_pept_1_CS"/>
</dbReference>
<evidence type="ECO:0000313" key="9">
    <source>
        <dbReference type="EMBL" id="PIP18860.1"/>
    </source>
</evidence>
<dbReference type="InterPro" id="IPR019757">
    <property type="entry name" value="Pept_S26A_signal_pept_1_Lys-AS"/>
</dbReference>
<dbReference type="CDD" id="cd06530">
    <property type="entry name" value="S26_SPase_I"/>
    <property type="match status" value="1"/>
</dbReference>
<dbReference type="PRINTS" id="PR00727">
    <property type="entry name" value="LEADERPTASE"/>
</dbReference>
<dbReference type="GO" id="GO:0009003">
    <property type="term" value="F:signal peptidase activity"/>
    <property type="evidence" value="ECO:0007669"/>
    <property type="project" value="UniProtKB-EC"/>
</dbReference>
<comment type="caution">
    <text evidence="9">The sequence shown here is derived from an EMBL/GenBank/DDBJ whole genome shotgun (WGS) entry which is preliminary data.</text>
</comment>
<dbReference type="GO" id="GO:0006465">
    <property type="term" value="P:signal peptide processing"/>
    <property type="evidence" value="ECO:0007669"/>
    <property type="project" value="InterPro"/>
</dbReference>
<dbReference type="PANTHER" id="PTHR43390">
    <property type="entry name" value="SIGNAL PEPTIDASE I"/>
    <property type="match status" value="1"/>
</dbReference>
<evidence type="ECO:0000256" key="7">
    <source>
        <dbReference type="RuleBase" id="RU362042"/>
    </source>
</evidence>
<comment type="similarity">
    <text evidence="2 7">Belongs to the peptidase S26 family.</text>
</comment>
<dbReference type="PROSITE" id="PS00761">
    <property type="entry name" value="SPASE_I_3"/>
    <property type="match status" value="1"/>
</dbReference>
<evidence type="ECO:0000256" key="5">
    <source>
        <dbReference type="ARBA" id="ARBA00022801"/>
    </source>
</evidence>
<organism evidence="9 10">
    <name type="scientific">Candidatus Sherwoodlollariibacterium unditelluris</name>
    <dbReference type="NCBI Taxonomy" id="1974757"/>
    <lineage>
        <taxon>Bacteria</taxon>
        <taxon>Pseudomonadati</taxon>
        <taxon>Candidatus Omnitrophota</taxon>
        <taxon>Candidatus Sherwoodlollariibacterium</taxon>
    </lineage>
</organism>
<reference evidence="9 10" key="1">
    <citation type="submission" date="2017-09" db="EMBL/GenBank/DDBJ databases">
        <title>Depth-based differentiation of microbial function through sediment-hosted aquifers and enrichment of novel symbionts in the deep terrestrial subsurface.</title>
        <authorList>
            <person name="Probst A.J."/>
            <person name="Ladd B."/>
            <person name="Jarett J.K."/>
            <person name="Geller-Mcgrath D.E."/>
            <person name="Sieber C.M."/>
            <person name="Emerson J.B."/>
            <person name="Anantharaman K."/>
            <person name="Thomas B.C."/>
            <person name="Malmstrom R."/>
            <person name="Stieglmeier M."/>
            <person name="Klingl A."/>
            <person name="Woyke T."/>
            <person name="Ryan C.M."/>
            <person name="Banfield J.F."/>
        </authorList>
    </citation>
    <scope>NUCLEOTIDE SEQUENCE [LARGE SCALE GENOMIC DNA]</scope>
    <source>
        <strain evidence="9">CG23_combo_of_CG06-09_8_20_14_all_41_10</strain>
    </source>
</reference>
<accession>A0A2G9YHZ4</accession>
<keyword evidence="5 7" id="KW-0378">Hydrolase</keyword>
<dbReference type="PROSITE" id="PS00760">
    <property type="entry name" value="SPASE_I_2"/>
    <property type="match status" value="1"/>
</dbReference>
<keyword evidence="7" id="KW-0645">Protease</keyword>
<dbReference type="Gene3D" id="2.10.109.10">
    <property type="entry name" value="Umud Fragment, subunit A"/>
    <property type="match status" value="1"/>
</dbReference>
<evidence type="ECO:0000256" key="6">
    <source>
        <dbReference type="PIRSR" id="PIRSR600223-1"/>
    </source>
</evidence>
<evidence type="ECO:0000256" key="4">
    <source>
        <dbReference type="ARBA" id="ARBA00019232"/>
    </source>
</evidence>
<dbReference type="EMBL" id="PCRK01000155">
    <property type="protein sequence ID" value="PIP18860.1"/>
    <property type="molecule type" value="Genomic_DNA"/>
</dbReference>
<comment type="subcellular location">
    <subcellularLocation>
        <location evidence="7">Membrane</location>
        <topology evidence="7">Single-pass type II membrane protein</topology>
    </subcellularLocation>
</comment>
<evidence type="ECO:0000256" key="2">
    <source>
        <dbReference type="ARBA" id="ARBA00009370"/>
    </source>
</evidence>
<dbReference type="PANTHER" id="PTHR43390:SF1">
    <property type="entry name" value="CHLOROPLAST PROCESSING PEPTIDASE"/>
    <property type="match status" value="1"/>
</dbReference>
<dbReference type="GO" id="GO:0016020">
    <property type="term" value="C:membrane"/>
    <property type="evidence" value="ECO:0007669"/>
    <property type="project" value="UniProtKB-SubCell"/>
</dbReference>
<feature type="active site" evidence="6">
    <location>
        <position position="42"/>
    </location>
</feature>
<dbReference type="InterPro" id="IPR019533">
    <property type="entry name" value="Peptidase_S26"/>
</dbReference>
<protein>
    <recommendedName>
        <fullName evidence="4 7">Signal peptidase I</fullName>
        <ecNumber evidence="3 7">3.4.21.89</ecNumber>
    </recommendedName>
</protein>
<feature type="active site" evidence="6">
    <location>
        <position position="97"/>
    </location>
</feature>